<comment type="caution">
    <text evidence="1">The sequence shown here is derived from an EMBL/GenBank/DDBJ whole genome shotgun (WGS) entry which is preliminary data.</text>
</comment>
<dbReference type="Proteomes" id="UP000179807">
    <property type="component" value="Unassembled WGS sequence"/>
</dbReference>
<sequence>MISLFLTIEENNQFVRMEQITEEIQKHQTKMELRDIFNQLQIATSVRPQKLKYYLNIISKFKDILKENFDSDDLVTIFSNRPLVRYLYHLNLIDNDALMDFCQLSKTNYFALYDLIDHQKFDRQKCRIYDEVDINDEGYIPDNHDELCLSGQCPDPVATIIQEDNLDEFQNLLDNNKIKINDKINSSIYDCIFTFEIRHSLIEYAARTGSVNIFKYLWLQNNLKLDYMLGSYATMGGNSEIIHIIHEENPSFIDESSIITAIEFHRNSVFEYFMNSCQPDYIDKIHNKLASVCIKTYNIEAYKMLKASYLDIRHHIDLFISAASVGFYNRVKKFLNYDNFDPNKISSKFGTNALIKAATENQYDIVTTLIESGKVNEMITNIMNQNAFIAAVNRNNYKIIKFLASLPTYQEYIRKDKIFVYDK</sequence>
<evidence type="ECO:0000313" key="2">
    <source>
        <dbReference type="Proteomes" id="UP000179807"/>
    </source>
</evidence>
<name>A0A1J4K9I5_9EUKA</name>
<dbReference type="InterPro" id="IPR036770">
    <property type="entry name" value="Ankyrin_rpt-contain_sf"/>
</dbReference>
<organism evidence="1 2">
    <name type="scientific">Tritrichomonas foetus</name>
    <dbReference type="NCBI Taxonomy" id="1144522"/>
    <lineage>
        <taxon>Eukaryota</taxon>
        <taxon>Metamonada</taxon>
        <taxon>Parabasalia</taxon>
        <taxon>Tritrichomonadida</taxon>
        <taxon>Tritrichomonadidae</taxon>
        <taxon>Tritrichomonas</taxon>
    </lineage>
</organism>
<protein>
    <submittedName>
        <fullName evidence="1">Cortactin-binding protein</fullName>
    </submittedName>
</protein>
<reference evidence="1" key="1">
    <citation type="submission" date="2016-10" db="EMBL/GenBank/DDBJ databases">
        <authorList>
            <person name="Benchimol M."/>
            <person name="Almeida L.G."/>
            <person name="Vasconcelos A.T."/>
            <person name="Perreira-Neves A."/>
            <person name="Rosa I.A."/>
            <person name="Tasca T."/>
            <person name="Bogo M.R."/>
            <person name="de Souza W."/>
        </authorList>
    </citation>
    <scope>NUCLEOTIDE SEQUENCE [LARGE SCALE GENOMIC DNA]</scope>
    <source>
        <strain evidence="1">K</strain>
    </source>
</reference>
<accession>A0A1J4K9I5</accession>
<dbReference type="InterPro" id="IPR002110">
    <property type="entry name" value="Ankyrin_rpt"/>
</dbReference>
<dbReference type="RefSeq" id="XP_068360704.1">
    <property type="nucleotide sequence ID" value="XM_068492359.1"/>
</dbReference>
<dbReference type="GeneID" id="94827063"/>
<dbReference type="SUPFAM" id="SSF48403">
    <property type="entry name" value="Ankyrin repeat"/>
    <property type="match status" value="1"/>
</dbReference>
<dbReference type="PANTHER" id="PTHR24159">
    <property type="match status" value="1"/>
</dbReference>
<dbReference type="Pfam" id="PF12796">
    <property type="entry name" value="Ank_2"/>
    <property type="match status" value="1"/>
</dbReference>
<keyword evidence="2" id="KW-1185">Reference proteome</keyword>
<gene>
    <name evidence="1" type="ORF">TRFO_05213</name>
</gene>
<evidence type="ECO:0000313" key="1">
    <source>
        <dbReference type="EMBL" id="OHT07568.1"/>
    </source>
</evidence>
<proteinExistence type="predicted"/>
<dbReference type="Gene3D" id="1.25.40.20">
    <property type="entry name" value="Ankyrin repeat-containing domain"/>
    <property type="match status" value="1"/>
</dbReference>
<dbReference type="VEuPathDB" id="TrichDB:TRFO_05213"/>
<dbReference type="EMBL" id="MLAK01000693">
    <property type="protein sequence ID" value="OHT07568.1"/>
    <property type="molecule type" value="Genomic_DNA"/>
</dbReference>
<dbReference type="PANTHER" id="PTHR24159:SF5">
    <property type="entry name" value="ANK_REP_REGION DOMAIN-CONTAINING PROTEIN"/>
    <property type="match status" value="1"/>
</dbReference>
<dbReference type="AlphaFoldDB" id="A0A1J4K9I5"/>